<gene>
    <name evidence="1" type="ORF">Taro_010684</name>
</gene>
<evidence type="ECO:0000313" key="1">
    <source>
        <dbReference type="EMBL" id="MQL78260.1"/>
    </source>
</evidence>
<proteinExistence type="predicted"/>
<dbReference type="PANTHER" id="PTHR35118:SF2">
    <property type="entry name" value="PROTEIN KINASE DOMAIN-CONTAINING PROTEIN"/>
    <property type="match status" value="1"/>
</dbReference>
<dbReference type="InterPro" id="IPR011009">
    <property type="entry name" value="Kinase-like_dom_sf"/>
</dbReference>
<dbReference type="PANTHER" id="PTHR35118">
    <property type="entry name" value="KINASE FAMILY PROTEIN"/>
    <property type="match status" value="1"/>
</dbReference>
<accession>A0A843U8E3</accession>
<sequence length="730" mass="81425">MECGSKSREMRLVGWDGWDIGSASPDRRSCVSAASRSHRLPRRVFKGLKYYIKTLIDSEVLSNNIKDWVLERTSAHPTNRKLSFKSPFLVDELCRLDYALEGILFQQLFRMPYSTSALDDAKECQFLALEDFLYTIVGGLWRTFWHKNGPLPFCVSCPCRSGSKFYNVEKAISKGRIDRLCGATIVAKSAEVEVKWSHVVELALFKTDITCKNDISLSVSTISEALFYGFHILLSRSLSGLNTLSSDPIYLLVLDSKYGAVVSFAGDLSKLETNSSNPYKSVAKWMKGHAEVSISPIDRIWNKLGNVNWGDLGTLHLLLATFNSIVQWEGPPRKSIASLAADHSLRLQRRRIECNGLVPTRKTVHDDREIVEVESETDYSFELTSYLKLKPGSVVALEDPKWHKGFQIQELLPSGDYLSYSAISVGDPSKLLTVYVGAHPSKLEPSWEAMSLWYRVQRQTKVLNIMKQHGISSKYLPEIIASGRILHPGRCSKQKPSDLCDHSLCGTPVLVTSPVGEAVSSIIAQYGSFSPDEALRLCRDSLTALKIVAAANIQHGDICPDNILRVESSMSGCGSFYALVSWGRAILEDRDSPTMNLQFSSMNALRHRKMCPSSDIESLVYLLYFVCGGTMLQQDSIESALQWRETCWSKRIFQLQLGEVSTLLKAFADYVDSLCGTPYLVEYDFWLNRLNQGLVGLVKGKAIDRVEITLKLEDVAESSCTSAGDALSSS</sequence>
<dbReference type="OrthoDB" id="1890226at2759"/>
<protein>
    <submittedName>
        <fullName evidence="1">Uncharacterized protein</fullName>
    </submittedName>
</protein>
<dbReference type="Proteomes" id="UP000652761">
    <property type="component" value="Unassembled WGS sequence"/>
</dbReference>
<keyword evidence="2" id="KW-1185">Reference proteome</keyword>
<comment type="caution">
    <text evidence="1">The sequence shown here is derived from an EMBL/GenBank/DDBJ whole genome shotgun (WGS) entry which is preliminary data.</text>
</comment>
<evidence type="ECO:0000313" key="2">
    <source>
        <dbReference type="Proteomes" id="UP000652761"/>
    </source>
</evidence>
<dbReference type="Gene3D" id="1.10.510.10">
    <property type="entry name" value="Transferase(Phosphotransferase) domain 1"/>
    <property type="match status" value="1"/>
</dbReference>
<reference evidence="1" key="1">
    <citation type="submission" date="2017-07" db="EMBL/GenBank/DDBJ databases">
        <title>Taro Niue Genome Assembly and Annotation.</title>
        <authorList>
            <person name="Atibalentja N."/>
            <person name="Keating K."/>
            <person name="Fields C.J."/>
        </authorList>
    </citation>
    <scope>NUCLEOTIDE SEQUENCE</scope>
    <source>
        <strain evidence="1">Niue_2</strain>
        <tissue evidence="1">Leaf</tissue>
    </source>
</reference>
<organism evidence="1 2">
    <name type="scientific">Colocasia esculenta</name>
    <name type="common">Wild taro</name>
    <name type="synonym">Arum esculentum</name>
    <dbReference type="NCBI Taxonomy" id="4460"/>
    <lineage>
        <taxon>Eukaryota</taxon>
        <taxon>Viridiplantae</taxon>
        <taxon>Streptophyta</taxon>
        <taxon>Embryophyta</taxon>
        <taxon>Tracheophyta</taxon>
        <taxon>Spermatophyta</taxon>
        <taxon>Magnoliopsida</taxon>
        <taxon>Liliopsida</taxon>
        <taxon>Araceae</taxon>
        <taxon>Aroideae</taxon>
        <taxon>Colocasieae</taxon>
        <taxon>Colocasia</taxon>
    </lineage>
</organism>
<dbReference type="EMBL" id="NMUH01000390">
    <property type="protein sequence ID" value="MQL78260.1"/>
    <property type="molecule type" value="Genomic_DNA"/>
</dbReference>
<dbReference type="SUPFAM" id="SSF56112">
    <property type="entry name" value="Protein kinase-like (PK-like)"/>
    <property type="match status" value="1"/>
</dbReference>
<name>A0A843U8E3_COLES</name>
<dbReference type="AlphaFoldDB" id="A0A843U8E3"/>